<feature type="repeat" description="TPR" evidence="1">
    <location>
        <begin position="104"/>
        <end position="137"/>
    </location>
</feature>
<reference evidence="4 5" key="1">
    <citation type="journal article" date="2012" name="J. Bacteriol.">
        <title>Twenty-one genome sequences from Pseudomonas species and 19 genome sequences from diverse bacteria isolated from the rhizosphere and endosphere of Populus deltoides.</title>
        <authorList>
            <person name="Brown S.D."/>
            <person name="Utturkar S.M."/>
            <person name="Klingeman D.M."/>
            <person name="Johnson C.M."/>
            <person name="Martin S.L."/>
            <person name="Land M.L."/>
            <person name="Lu T.Y."/>
            <person name="Schadt C.W."/>
            <person name="Doktycz M.J."/>
            <person name="Pelletier D.A."/>
        </authorList>
    </citation>
    <scope>NUCLEOTIDE SEQUENCE [LARGE SCALE GENOMIC DNA]</scope>
    <source>
        <strain evidence="4 5">CF314</strain>
    </source>
</reference>
<name>J2K5F3_9FLAO</name>
<evidence type="ECO:0000256" key="1">
    <source>
        <dbReference type="PROSITE-ProRule" id="PRU00339"/>
    </source>
</evidence>
<evidence type="ECO:0000256" key="3">
    <source>
        <dbReference type="SAM" id="SignalP"/>
    </source>
</evidence>
<dbReference type="PATRIC" id="fig|1144316.3.peg.439"/>
<evidence type="ECO:0000313" key="5">
    <source>
        <dbReference type="Proteomes" id="UP000007509"/>
    </source>
</evidence>
<comment type="caution">
    <text evidence="4">The sequence shown here is derived from an EMBL/GenBank/DDBJ whole genome shotgun (WGS) entry which is preliminary data.</text>
</comment>
<keyword evidence="5" id="KW-1185">Reference proteome</keyword>
<keyword evidence="1" id="KW-0802">TPR repeat</keyword>
<feature type="transmembrane region" description="Helical" evidence="2">
    <location>
        <begin position="279"/>
        <end position="298"/>
    </location>
</feature>
<dbReference type="InterPro" id="IPR011990">
    <property type="entry name" value="TPR-like_helical_dom_sf"/>
</dbReference>
<keyword evidence="2" id="KW-0472">Membrane</keyword>
<sequence>MRKILLTLVFIFSLFTPSLACLNGDTRELANKLTLYTDQEYGVPYGHDFPKDLDYIILSLEKGYKKTKDLDYLSDKGYILIIQGKYKEAVELYKQIESIKPGRYSTASNMGTAYELIGDNKEALKWIEKSIAIDPHSHSGSEWIHVNILKAKLKGEKYYTSDFLIGKDFGKGKYPKTDTEDLHALRKMLYYQLNERISFVKPKDKIVARLLFDLGNISYLVGWKPDAYANYQLAKEYGFDDLVLKERLTISKTPDIKNETDYSEEQIKKEILELNLPRINLYTSILALIAVAVVVFLFRKKVFPMLK</sequence>
<dbReference type="InterPro" id="IPR019734">
    <property type="entry name" value="TPR_rpt"/>
</dbReference>
<feature type="repeat" description="TPR" evidence="1">
    <location>
        <begin position="70"/>
        <end position="103"/>
    </location>
</feature>
<organism evidence="4 5">
    <name type="scientific">Chryseobacterium populi</name>
    <dbReference type="NCBI Taxonomy" id="1144316"/>
    <lineage>
        <taxon>Bacteria</taxon>
        <taxon>Pseudomonadati</taxon>
        <taxon>Bacteroidota</taxon>
        <taxon>Flavobacteriia</taxon>
        <taxon>Flavobacteriales</taxon>
        <taxon>Weeksellaceae</taxon>
        <taxon>Chryseobacterium group</taxon>
        <taxon>Chryseobacterium</taxon>
    </lineage>
</organism>
<keyword evidence="2" id="KW-1133">Transmembrane helix</keyword>
<dbReference type="RefSeq" id="WP_007840173.1">
    <property type="nucleotide sequence ID" value="NZ_AKJY01000005.1"/>
</dbReference>
<dbReference type="AlphaFoldDB" id="J2K5F3"/>
<keyword evidence="3" id="KW-0732">Signal</keyword>
<dbReference type="OrthoDB" id="1159555at2"/>
<evidence type="ECO:0000313" key="4">
    <source>
        <dbReference type="EMBL" id="EJL75420.1"/>
    </source>
</evidence>
<gene>
    <name evidence="4" type="ORF">PMI13_00429</name>
</gene>
<dbReference type="Pfam" id="PF13181">
    <property type="entry name" value="TPR_8"/>
    <property type="match status" value="2"/>
</dbReference>
<proteinExistence type="predicted"/>
<dbReference type="Proteomes" id="UP000007509">
    <property type="component" value="Unassembled WGS sequence"/>
</dbReference>
<dbReference type="SUPFAM" id="SSF48452">
    <property type="entry name" value="TPR-like"/>
    <property type="match status" value="1"/>
</dbReference>
<feature type="signal peptide" evidence="3">
    <location>
        <begin position="1"/>
        <end position="20"/>
    </location>
</feature>
<keyword evidence="2" id="KW-0812">Transmembrane</keyword>
<feature type="chain" id="PRO_5003749557" evidence="3">
    <location>
        <begin position="21"/>
        <end position="307"/>
    </location>
</feature>
<dbReference type="Gene3D" id="1.25.40.10">
    <property type="entry name" value="Tetratricopeptide repeat domain"/>
    <property type="match status" value="1"/>
</dbReference>
<dbReference type="SMART" id="SM00028">
    <property type="entry name" value="TPR"/>
    <property type="match status" value="2"/>
</dbReference>
<protein>
    <submittedName>
        <fullName evidence="4">Uncharacterized protein</fullName>
    </submittedName>
</protein>
<dbReference type="EMBL" id="AKJY01000005">
    <property type="protein sequence ID" value="EJL75420.1"/>
    <property type="molecule type" value="Genomic_DNA"/>
</dbReference>
<accession>J2K5F3</accession>
<evidence type="ECO:0000256" key="2">
    <source>
        <dbReference type="SAM" id="Phobius"/>
    </source>
</evidence>
<dbReference type="PROSITE" id="PS50005">
    <property type="entry name" value="TPR"/>
    <property type="match status" value="2"/>
</dbReference>